<reference evidence="1 2" key="1">
    <citation type="journal article" date="2019" name="Emerg. Microbes Infect.">
        <title>Comprehensive subspecies identification of 175 nontuberculous mycobacteria species based on 7547 genomic profiles.</title>
        <authorList>
            <person name="Matsumoto Y."/>
            <person name="Kinjo T."/>
            <person name="Motooka D."/>
            <person name="Nabeya D."/>
            <person name="Jung N."/>
            <person name="Uechi K."/>
            <person name="Horii T."/>
            <person name="Iida T."/>
            <person name="Fujita J."/>
            <person name="Nakamura S."/>
        </authorList>
    </citation>
    <scope>NUCLEOTIDE SEQUENCE [LARGE SCALE GENOMIC DNA]</scope>
    <source>
        <strain evidence="1 2">JCM 13392</strain>
    </source>
</reference>
<dbReference type="AlphaFoldDB" id="A0A7I9WK09"/>
<proteinExistence type="predicted"/>
<organism evidence="1 2">
    <name type="scientific">Mycolicibacterium murale</name>
    <dbReference type="NCBI Taxonomy" id="182220"/>
    <lineage>
        <taxon>Bacteria</taxon>
        <taxon>Bacillati</taxon>
        <taxon>Actinomycetota</taxon>
        <taxon>Actinomycetes</taxon>
        <taxon>Mycobacteriales</taxon>
        <taxon>Mycobacteriaceae</taxon>
        <taxon>Mycolicibacterium</taxon>
    </lineage>
</organism>
<gene>
    <name evidence="1" type="ORF">MMUR_20650</name>
</gene>
<keyword evidence="2" id="KW-1185">Reference proteome</keyword>
<comment type="caution">
    <text evidence="1">The sequence shown here is derived from an EMBL/GenBank/DDBJ whole genome shotgun (WGS) entry which is preliminary data.</text>
</comment>
<dbReference type="Proteomes" id="UP000465241">
    <property type="component" value="Unassembled WGS sequence"/>
</dbReference>
<protein>
    <submittedName>
        <fullName evidence="1">Uncharacterized protein</fullName>
    </submittedName>
</protein>
<sequence length="94" mass="10014">MGYTAYVVAREFLLAALSRAVTPEPAPRGVDASRETAARNIASDATDPAGAPTVYWSHLSVADLEEQCDSATSRCPYTLQAARGRTPCAKTGRR</sequence>
<dbReference type="EMBL" id="BLKT01000003">
    <property type="protein sequence ID" value="GFG57929.1"/>
    <property type="molecule type" value="Genomic_DNA"/>
</dbReference>
<accession>A0A7I9WK09</accession>
<name>A0A7I9WK09_9MYCO</name>
<evidence type="ECO:0000313" key="2">
    <source>
        <dbReference type="Proteomes" id="UP000465241"/>
    </source>
</evidence>
<evidence type="ECO:0000313" key="1">
    <source>
        <dbReference type="EMBL" id="GFG57929.1"/>
    </source>
</evidence>